<dbReference type="EMBL" id="ML976687">
    <property type="protein sequence ID" value="KAF1972386.1"/>
    <property type="molecule type" value="Genomic_DNA"/>
</dbReference>
<organism evidence="2 3">
    <name type="scientific">Bimuria novae-zelandiae CBS 107.79</name>
    <dbReference type="NCBI Taxonomy" id="1447943"/>
    <lineage>
        <taxon>Eukaryota</taxon>
        <taxon>Fungi</taxon>
        <taxon>Dikarya</taxon>
        <taxon>Ascomycota</taxon>
        <taxon>Pezizomycotina</taxon>
        <taxon>Dothideomycetes</taxon>
        <taxon>Pleosporomycetidae</taxon>
        <taxon>Pleosporales</taxon>
        <taxon>Massarineae</taxon>
        <taxon>Didymosphaeriaceae</taxon>
        <taxon>Bimuria</taxon>
    </lineage>
</organism>
<protein>
    <submittedName>
        <fullName evidence="2">Uncharacterized protein</fullName>
    </submittedName>
</protein>
<name>A0A6A5VBI9_9PLEO</name>
<dbReference type="OrthoDB" id="4568536at2759"/>
<keyword evidence="3" id="KW-1185">Reference proteome</keyword>
<evidence type="ECO:0000313" key="2">
    <source>
        <dbReference type="EMBL" id="KAF1972386.1"/>
    </source>
</evidence>
<evidence type="ECO:0000256" key="1">
    <source>
        <dbReference type="SAM" id="SignalP"/>
    </source>
</evidence>
<evidence type="ECO:0000313" key="3">
    <source>
        <dbReference type="Proteomes" id="UP000800036"/>
    </source>
</evidence>
<keyword evidence="1" id="KW-0732">Signal</keyword>
<dbReference type="AlphaFoldDB" id="A0A6A5VBI9"/>
<gene>
    <name evidence="2" type="ORF">BU23DRAFT_162615</name>
</gene>
<dbReference type="Proteomes" id="UP000800036">
    <property type="component" value="Unassembled WGS sequence"/>
</dbReference>
<feature type="signal peptide" evidence="1">
    <location>
        <begin position="1"/>
        <end position="17"/>
    </location>
</feature>
<reference evidence="2" key="1">
    <citation type="journal article" date="2020" name="Stud. Mycol.">
        <title>101 Dothideomycetes genomes: a test case for predicting lifestyles and emergence of pathogens.</title>
        <authorList>
            <person name="Haridas S."/>
            <person name="Albert R."/>
            <person name="Binder M."/>
            <person name="Bloem J."/>
            <person name="Labutti K."/>
            <person name="Salamov A."/>
            <person name="Andreopoulos B."/>
            <person name="Baker S."/>
            <person name="Barry K."/>
            <person name="Bills G."/>
            <person name="Bluhm B."/>
            <person name="Cannon C."/>
            <person name="Castanera R."/>
            <person name="Culley D."/>
            <person name="Daum C."/>
            <person name="Ezra D."/>
            <person name="Gonzalez J."/>
            <person name="Henrissat B."/>
            <person name="Kuo A."/>
            <person name="Liang C."/>
            <person name="Lipzen A."/>
            <person name="Lutzoni F."/>
            <person name="Magnuson J."/>
            <person name="Mondo S."/>
            <person name="Nolan M."/>
            <person name="Ohm R."/>
            <person name="Pangilinan J."/>
            <person name="Park H.-J."/>
            <person name="Ramirez L."/>
            <person name="Alfaro M."/>
            <person name="Sun H."/>
            <person name="Tritt A."/>
            <person name="Yoshinaga Y."/>
            <person name="Zwiers L.-H."/>
            <person name="Turgeon B."/>
            <person name="Goodwin S."/>
            <person name="Spatafora J."/>
            <person name="Crous P."/>
            <person name="Grigoriev I."/>
        </authorList>
    </citation>
    <scope>NUCLEOTIDE SEQUENCE</scope>
    <source>
        <strain evidence="2">CBS 107.79</strain>
    </source>
</reference>
<proteinExistence type="predicted"/>
<feature type="chain" id="PRO_5025528332" evidence="1">
    <location>
        <begin position="18"/>
        <end position="110"/>
    </location>
</feature>
<sequence length="110" mass="11514">MKLYGAIILSILPAVLGYGEKCDYYDGTKYGTVSGICGSPAECLGDAFGYTVNNQCPGGSDNKCCITKTCKANGKSGYCTTVSNCNSNEFLGGHHVANKCPGPDNVQCCY</sequence>
<accession>A0A6A5VBI9</accession>